<evidence type="ECO:0000313" key="4">
    <source>
        <dbReference type="EMBL" id="STO93774.1"/>
    </source>
</evidence>
<dbReference type="OrthoDB" id="9803619at2"/>
<dbReference type="PANTHER" id="PTHR11373:SF40">
    <property type="entry name" value="DEOXYGUANOSINETRIPHOSPHATE TRIPHOSPHOHYDROLASE-LIKE PROTEIN 2"/>
    <property type="match status" value="1"/>
</dbReference>
<dbReference type="NCBIfam" id="TIGR01353">
    <property type="entry name" value="dGTP_triPase"/>
    <property type="match status" value="1"/>
</dbReference>
<organism evidence="4 5">
    <name type="scientific">Haemophilus pittmaniae</name>
    <dbReference type="NCBI Taxonomy" id="249188"/>
    <lineage>
        <taxon>Bacteria</taxon>
        <taxon>Pseudomonadati</taxon>
        <taxon>Pseudomonadota</taxon>
        <taxon>Gammaproteobacteria</taxon>
        <taxon>Pasteurellales</taxon>
        <taxon>Pasteurellaceae</taxon>
        <taxon>Haemophilus</taxon>
    </lineage>
</organism>
<dbReference type="PANTHER" id="PTHR11373">
    <property type="entry name" value="DEOXYNUCLEOSIDE TRIPHOSPHATE TRIPHOSPHOHYDROLASE"/>
    <property type="match status" value="1"/>
</dbReference>
<dbReference type="EMBL" id="UGHS01000004">
    <property type="protein sequence ID" value="STO93774.1"/>
    <property type="molecule type" value="Genomic_DNA"/>
</dbReference>
<name>A0A377IZU3_9PAST</name>
<keyword evidence="5" id="KW-1185">Reference proteome</keyword>
<dbReference type="InterPro" id="IPR050135">
    <property type="entry name" value="dGTPase-like"/>
</dbReference>
<reference evidence="4 5" key="1">
    <citation type="submission" date="2018-06" db="EMBL/GenBank/DDBJ databases">
        <authorList>
            <consortium name="Pathogen Informatics"/>
            <person name="Doyle S."/>
        </authorList>
    </citation>
    <scope>NUCLEOTIDE SEQUENCE [LARGE SCALE GENOMIC DNA]</scope>
    <source>
        <strain evidence="4 5">NCTC13335</strain>
    </source>
</reference>
<protein>
    <recommendedName>
        <fullName evidence="2">Deoxyguanosinetriphosphate triphosphohydrolase-like protein</fullName>
    </recommendedName>
</protein>
<gene>
    <name evidence="4" type="primary">dgt</name>
    <name evidence="4" type="ORF">NCTC13335_01686</name>
</gene>
<dbReference type="NCBIfam" id="NF003701">
    <property type="entry name" value="PRK05318.1"/>
    <property type="match status" value="1"/>
</dbReference>
<evidence type="ECO:0000313" key="5">
    <source>
        <dbReference type="Proteomes" id="UP000255264"/>
    </source>
</evidence>
<dbReference type="GO" id="GO:0006203">
    <property type="term" value="P:dGTP catabolic process"/>
    <property type="evidence" value="ECO:0007669"/>
    <property type="project" value="TreeGrafter"/>
</dbReference>
<dbReference type="Pfam" id="PF13286">
    <property type="entry name" value="HD_assoc"/>
    <property type="match status" value="1"/>
</dbReference>
<evidence type="ECO:0000256" key="2">
    <source>
        <dbReference type="HAMAP-Rule" id="MF_01212"/>
    </source>
</evidence>
<evidence type="ECO:0000259" key="3">
    <source>
        <dbReference type="PROSITE" id="PS51831"/>
    </source>
</evidence>
<comment type="similarity">
    <text evidence="2">Belongs to the dGTPase family. Type 2 subfamily.</text>
</comment>
<dbReference type="InterPro" id="IPR026875">
    <property type="entry name" value="PHydrolase_assoc_dom"/>
</dbReference>
<dbReference type="AlphaFoldDB" id="A0A377IZU3"/>
<feature type="domain" description="HD" evidence="3">
    <location>
        <begin position="61"/>
        <end position="274"/>
    </location>
</feature>
<dbReference type="NCBIfam" id="NF041026">
    <property type="entry name" value="antiphage_dGTPase"/>
    <property type="match status" value="1"/>
</dbReference>
<accession>A0A377IZU3</accession>
<dbReference type="InterPro" id="IPR006261">
    <property type="entry name" value="dGTPase"/>
</dbReference>
<dbReference type="Proteomes" id="UP000255264">
    <property type="component" value="Unassembled WGS sequence"/>
</dbReference>
<evidence type="ECO:0000256" key="1">
    <source>
        <dbReference type="ARBA" id="ARBA00022801"/>
    </source>
</evidence>
<dbReference type="GO" id="GO:0008832">
    <property type="term" value="F:dGTPase activity"/>
    <property type="evidence" value="ECO:0007669"/>
    <property type="project" value="TreeGrafter"/>
</dbReference>
<dbReference type="SUPFAM" id="SSF109604">
    <property type="entry name" value="HD-domain/PDEase-like"/>
    <property type="match status" value="1"/>
</dbReference>
<dbReference type="RefSeq" id="WP_115003395.1">
    <property type="nucleotide sequence ID" value="NZ_UGHS01000004.1"/>
</dbReference>
<dbReference type="PROSITE" id="PS51831">
    <property type="entry name" value="HD"/>
    <property type="match status" value="1"/>
</dbReference>
<dbReference type="InterPro" id="IPR023023">
    <property type="entry name" value="dNTPase_2"/>
</dbReference>
<dbReference type="SMART" id="SM00471">
    <property type="entry name" value="HDc"/>
    <property type="match status" value="1"/>
</dbReference>
<dbReference type="Pfam" id="PF01966">
    <property type="entry name" value="HD"/>
    <property type="match status" value="1"/>
</dbReference>
<proteinExistence type="inferred from homology"/>
<sequence>MTIFPAEFWTARFLADPPREKDHRPPFRRDRGRILHSAAFRCLQAKTQIHAVGENDFYRTRLTHSLEVAQIGSSLVSQLKFADSVNALSDQLQIEKSELQKRLKPLLPSNDLIESLCFAHDIGHPPFGHGGEVALNYMMRNQGGFEGNAQTFRILTKLEPYTENAGMNLTRRTLLGVVKYPCILDESSPQYGQFSMDSDMPPRHIKLRNWRPGKGLFRDDLAMFDWLLTPLSDADRYLFRSWQKDRLSPEDYLKSRFKSLDCSIMELADDIAYAVHDLEDAIVTGMVHVQQWQEALNTLLSLNVPWFNENAVALSEKLFSPRHFERKNAIGALVNFFITHVRWRETGDFTEPLLRYNAELPNDVIAALNVFKQFVYQYVICHVETQRIEYKGQRILTEMFQIFESDPERLLPSNTGNRWKNAPDAGKNRIICDYIAGMSDAYALRVYHQLS</sequence>
<dbReference type="InterPro" id="IPR006674">
    <property type="entry name" value="HD_domain"/>
</dbReference>
<dbReference type="HAMAP" id="MF_01212">
    <property type="entry name" value="dGTPase_type2"/>
    <property type="match status" value="1"/>
</dbReference>
<dbReference type="InterPro" id="IPR003607">
    <property type="entry name" value="HD/PDEase_dom"/>
</dbReference>
<keyword evidence="1 2" id="KW-0378">Hydrolase</keyword>
<dbReference type="Gene3D" id="1.10.3210.10">
    <property type="entry name" value="Hypothetical protein af1432"/>
    <property type="match status" value="2"/>
</dbReference>